<keyword evidence="2" id="KW-0805">Transcription regulation</keyword>
<accession>A0ABY5HK00</accession>
<feature type="domain" description="RNA polymerase sigma-70 region 2" evidence="5">
    <location>
        <begin position="24"/>
        <end position="91"/>
    </location>
</feature>
<keyword evidence="3" id="KW-0731">Sigma factor</keyword>
<dbReference type="PANTHER" id="PTHR43133:SF62">
    <property type="entry name" value="RNA POLYMERASE SIGMA FACTOR SIGZ"/>
    <property type="match status" value="1"/>
</dbReference>
<dbReference type="SUPFAM" id="SSF88946">
    <property type="entry name" value="Sigma2 domain of RNA polymerase sigma factors"/>
    <property type="match status" value="1"/>
</dbReference>
<evidence type="ECO:0000256" key="1">
    <source>
        <dbReference type="ARBA" id="ARBA00010641"/>
    </source>
</evidence>
<evidence type="ECO:0000256" key="3">
    <source>
        <dbReference type="ARBA" id="ARBA00023082"/>
    </source>
</evidence>
<keyword evidence="4" id="KW-0804">Transcription</keyword>
<dbReference type="InterPro" id="IPR007627">
    <property type="entry name" value="RNA_pol_sigma70_r2"/>
</dbReference>
<dbReference type="EMBL" id="CP073347">
    <property type="protein sequence ID" value="UTW12444.1"/>
    <property type="molecule type" value="Genomic_DNA"/>
</dbReference>
<dbReference type="PANTHER" id="PTHR43133">
    <property type="entry name" value="RNA POLYMERASE ECF-TYPE SIGMA FACTO"/>
    <property type="match status" value="1"/>
</dbReference>
<feature type="domain" description="RNA polymerase sigma factor 70 region 4 type 2" evidence="6">
    <location>
        <begin position="120"/>
        <end position="170"/>
    </location>
</feature>
<protein>
    <submittedName>
        <fullName evidence="7">Sigma-70 family RNA polymerase sigma factor</fullName>
    </submittedName>
</protein>
<evidence type="ECO:0000313" key="7">
    <source>
        <dbReference type="EMBL" id="UTW12444.1"/>
    </source>
</evidence>
<dbReference type="Gene3D" id="1.10.10.10">
    <property type="entry name" value="Winged helix-like DNA-binding domain superfamily/Winged helix DNA-binding domain"/>
    <property type="match status" value="1"/>
</dbReference>
<comment type="similarity">
    <text evidence="1">Belongs to the sigma-70 factor family. ECF subfamily.</text>
</comment>
<evidence type="ECO:0000313" key="8">
    <source>
        <dbReference type="Proteomes" id="UP001058461"/>
    </source>
</evidence>
<dbReference type="InterPro" id="IPR039425">
    <property type="entry name" value="RNA_pol_sigma-70-like"/>
</dbReference>
<evidence type="ECO:0000256" key="2">
    <source>
        <dbReference type="ARBA" id="ARBA00023015"/>
    </source>
</evidence>
<gene>
    <name evidence="7" type="ORF">KDW95_01800</name>
</gene>
<sequence>MKEEWSACLAGLAQTRDRSDYARLFGHFAPRVKAYLIRLGMTPANAEELAQEALLSVWRKAHMFDPAKANASTWIFRLARNLCIDRMRREKIQFHELEYDEAADPDARHDGEHAVLATRMAEAIKALPEAQAQVLYLSYYEGRSHSDIAQAIGIPLGSVKSRLRLGFEKLKQIWGESS</sequence>
<name>A0ABY5HK00_9GAMM</name>
<dbReference type="NCBIfam" id="TIGR02937">
    <property type="entry name" value="sigma70-ECF"/>
    <property type="match status" value="1"/>
</dbReference>
<dbReference type="InterPro" id="IPR014284">
    <property type="entry name" value="RNA_pol_sigma-70_dom"/>
</dbReference>
<dbReference type="InterPro" id="IPR013324">
    <property type="entry name" value="RNA_pol_sigma_r3/r4-like"/>
</dbReference>
<organism evidence="7 8">
    <name type="scientific">Marinobacterium rhizophilum</name>
    <dbReference type="NCBI Taxonomy" id="420402"/>
    <lineage>
        <taxon>Bacteria</taxon>
        <taxon>Pseudomonadati</taxon>
        <taxon>Pseudomonadota</taxon>
        <taxon>Gammaproteobacteria</taxon>
        <taxon>Oceanospirillales</taxon>
        <taxon>Oceanospirillaceae</taxon>
        <taxon>Marinobacterium</taxon>
    </lineage>
</organism>
<dbReference type="RefSeq" id="WP_255854525.1">
    <property type="nucleotide sequence ID" value="NZ_CP073347.1"/>
</dbReference>
<reference evidence="7" key="1">
    <citation type="submission" date="2021-04" db="EMBL/GenBank/DDBJ databases">
        <title>Oceanospirillales bacteria with DddD are important DMSP degraders in coastal seawater.</title>
        <authorList>
            <person name="Liu J."/>
        </authorList>
    </citation>
    <scope>NUCLEOTIDE SEQUENCE</scope>
    <source>
        <strain evidence="7">D13-1</strain>
    </source>
</reference>
<evidence type="ECO:0000259" key="5">
    <source>
        <dbReference type="Pfam" id="PF04542"/>
    </source>
</evidence>
<keyword evidence="8" id="KW-1185">Reference proteome</keyword>
<proteinExistence type="inferred from homology"/>
<dbReference type="InterPro" id="IPR036388">
    <property type="entry name" value="WH-like_DNA-bd_sf"/>
</dbReference>
<dbReference type="Pfam" id="PF08281">
    <property type="entry name" value="Sigma70_r4_2"/>
    <property type="match status" value="1"/>
</dbReference>
<dbReference type="Pfam" id="PF04542">
    <property type="entry name" value="Sigma70_r2"/>
    <property type="match status" value="1"/>
</dbReference>
<dbReference type="SUPFAM" id="SSF88659">
    <property type="entry name" value="Sigma3 and sigma4 domains of RNA polymerase sigma factors"/>
    <property type="match status" value="1"/>
</dbReference>
<dbReference type="InterPro" id="IPR013325">
    <property type="entry name" value="RNA_pol_sigma_r2"/>
</dbReference>
<evidence type="ECO:0000259" key="6">
    <source>
        <dbReference type="Pfam" id="PF08281"/>
    </source>
</evidence>
<dbReference type="Gene3D" id="1.10.1740.10">
    <property type="match status" value="1"/>
</dbReference>
<evidence type="ECO:0000256" key="4">
    <source>
        <dbReference type="ARBA" id="ARBA00023163"/>
    </source>
</evidence>
<dbReference type="CDD" id="cd06171">
    <property type="entry name" value="Sigma70_r4"/>
    <property type="match status" value="1"/>
</dbReference>
<dbReference type="Proteomes" id="UP001058461">
    <property type="component" value="Chromosome"/>
</dbReference>
<dbReference type="InterPro" id="IPR013249">
    <property type="entry name" value="RNA_pol_sigma70_r4_t2"/>
</dbReference>